<protein>
    <submittedName>
        <fullName evidence="1">Uncharacterized protein</fullName>
    </submittedName>
</protein>
<gene>
    <name evidence="1" type="ORF">METZ01_LOCUS136588</name>
</gene>
<evidence type="ECO:0000313" key="1">
    <source>
        <dbReference type="EMBL" id="SVA83734.1"/>
    </source>
</evidence>
<dbReference type="EMBL" id="UINC01019790">
    <property type="protein sequence ID" value="SVA83734.1"/>
    <property type="molecule type" value="Genomic_DNA"/>
</dbReference>
<name>A0A381Z3L9_9ZZZZ</name>
<organism evidence="1">
    <name type="scientific">marine metagenome</name>
    <dbReference type="NCBI Taxonomy" id="408172"/>
    <lineage>
        <taxon>unclassified sequences</taxon>
        <taxon>metagenomes</taxon>
        <taxon>ecological metagenomes</taxon>
    </lineage>
</organism>
<accession>A0A381Z3L9</accession>
<sequence length="24" mass="2886">MIYDRKCTVIIIRLIQFVSIGFKK</sequence>
<proteinExistence type="predicted"/>
<reference evidence="1" key="1">
    <citation type="submission" date="2018-05" db="EMBL/GenBank/DDBJ databases">
        <authorList>
            <person name="Lanie J.A."/>
            <person name="Ng W.-L."/>
            <person name="Kazmierczak K.M."/>
            <person name="Andrzejewski T.M."/>
            <person name="Davidsen T.M."/>
            <person name="Wayne K.J."/>
            <person name="Tettelin H."/>
            <person name="Glass J.I."/>
            <person name="Rusch D."/>
            <person name="Podicherti R."/>
            <person name="Tsui H.-C.T."/>
            <person name="Winkler M.E."/>
        </authorList>
    </citation>
    <scope>NUCLEOTIDE SEQUENCE</scope>
</reference>
<dbReference type="AlphaFoldDB" id="A0A381Z3L9"/>
<feature type="non-terminal residue" evidence="1">
    <location>
        <position position="24"/>
    </location>
</feature>